<evidence type="ECO:0000256" key="6">
    <source>
        <dbReference type="ARBA" id="ARBA00022741"/>
    </source>
</evidence>
<dbReference type="RefSeq" id="WP_184653131.1">
    <property type="nucleotide sequence ID" value="NZ_JACHFR010000003.1"/>
</dbReference>
<dbReference type="GO" id="GO:0005886">
    <property type="term" value="C:plasma membrane"/>
    <property type="evidence" value="ECO:0007669"/>
    <property type="project" value="UniProtKB-SubCell"/>
</dbReference>
<dbReference type="Gene3D" id="6.10.340.10">
    <property type="match status" value="1"/>
</dbReference>
<dbReference type="InterPro" id="IPR036890">
    <property type="entry name" value="HATPase_C_sf"/>
</dbReference>
<dbReference type="SMART" id="SM00304">
    <property type="entry name" value="HAMP"/>
    <property type="match status" value="1"/>
</dbReference>
<dbReference type="InterPro" id="IPR003660">
    <property type="entry name" value="HAMP_dom"/>
</dbReference>
<keyword evidence="5 12" id="KW-0812">Transmembrane</keyword>
<evidence type="ECO:0000256" key="4">
    <source>
        <dbReference type="ARBA" id="ARBA00022679"/>
    </source>
</evidence>
<evidence type="ECO:0000256" key="11">
    <source>
        <dbReference type="ARBA" id="ARBA00023136"/>
    </source>
</evidence>
<dbReference type="SUPFAM" id="SSF158472">
    <property type="entry name" value="HAMP domain-like"/>
    <property type="match status" value="1"/>
</dbReference>
<dbReference type="InterPro" id="IPR050640">
    <property type="entry name" value="Bact_2-comp_sensor_kinase"/>
</dbReference>
<comment type="caution">
    <text evidence="14">The sequence shown here is derived from an EMBL/GenBank/DDBJ whole genome shotgun (WGS) entry which is preliminary data.</text>
</comment>
<proteinExistence type="predicted"/>
<keyword evidence="6" id="KW-0547">Nucleotide-binding</keyword>
<dbReference type="CDD" id="cd06225">
    <property type="entry name" value="HAMP"/>
    <property type="match status" value="1"/>
</dbReference>
<evidence type="ECO:0000313" key="15">
    <source>
        <dbReference type="Proteomes" id="UP000578697"/>
    </source>
</evidence>
<evidence type="ECO:0000256" key="9">
    <source>
        <dbReference type="ARBA" id="ARBA00022989"/>
    </source>
</evidence>
<dbReference type="SUPFAM" id="SSF55874">
    <property type="entry name" value="ATPase domain of HSP90 chaperone/DNA topoisomerase II/histidine kinase"/>
    <property type="match status" value="1"/>
</dbReference>
<dbReference type="Pfam" id="PF06580">
    <property type="entry name" value="His_kinase"/>
    <property type="match status" value="1"/>
</dbReference>
<gene>
    <name evidence="14" type="ORF">HNP77_002108</name>
</gene>
<dbReference type="Pfam" id="PF00672">
    <property type="entry name" value="HAMP"/>
    <property type="match status" value="1"/>
</dbReference>
<evidence type="ECO:0000256" key="3">
    <source>
        <dbReference type="ARBA" id="ARBA00022553"/>
    </source>
</evidence>
<dbReference type="AlphaFoldDB" id="A0A840SIJ8"/>
<feature type="domain" description="HAMP" evidence="13">
    <location>
        <begin position="327"/>
        <end position="379"/>
    </location>
</feature>
<organism evidence="14 15">
    <name type="scientific">Treponema rectale</name>
    <dbReference type="NCBI Taxonomy" id="744512"/>
    <lineage>
        <taxon>Bacteria</taxon>
        <taxon>Pseudomonadati</taxon>
        <taxon>Spirochaetota</taxon>
        <taxon>Spirochaetia</taxon>
        <taxon>Spirochaetales</taxon>
        <taxon>Treponemataceae</taxon>
        <taxon>Treponema</taxon>
    </lineage>
</organism>
<evidence type="ECO:0000313" key="14">
    <source>
        <dbReference type="EMBL" id="MBB5219726.1"/>
    </source>
</evidence>
<dbReference type="GO" id="GO:0000155">
    <property type="term" value="F:phosphorelay sensor kinase activity"/>
    <property type="evidence" value="ECO:0007669"/>
    <property type="project" value="InterPro"/>
</dbReference>
<dbReference type="InterPro" id="IPR010559">
    <property type="entry name" value="Sig_transdc_His_kin_internal"/>
</dbReference>
<evidence type="ECO:0000259" key="13">
    <source>
        <dbReference type="PROSITE" id="PS50885"/>
    </source>
</evidence>
<keyword evidence="9 12" id="KW-1133">Transmembrane helix</keyword>
<dbReference type="Proteomes" id="UP000578697">
    <property type="component" value="Unassembled WGS sequence"/>
</dbReference>
<keyword evidence="3" id="KW-0597">Phosphoprotein</keyword>
<dbReference type="InterPro" id="IPR003594">
    <property type="entry name" value="HATPase_dom"/>
</dbReference>
<keyword evidence="4 14" id="KW-0808">Transferase</keyword>
<sequence length="610" mass="69742">MKGKSSRRSIRKKYVIYGFRIFSPLFLFIVLFLFFHSFRAKVSDIKEKSYTSSRSVAVNIQLVQDDIKKLSTFVGVDNDIKKILCSSDVEELNKNSRMWFDEAHFNTLQNLIALNGGIRSFAIYPENGVQPFLRGMDGSVNHPTIAKVRNTKEYSFTMNRQYSMYWCSVPKSTRGTFEVNRQDKIVFYRELFDLKDRKPLCFIAIGLDKSTFENICHGALNSAGESLLVFNADGEELCSVEDVDTDIKLYIQRNILGQFSEDKTTIQSFYDGNYITCTKLESGSSIVCDIVSLTAYRGFFLQQICIYLFALFLILIALYVLLRIMSKYITKPLFNLSSGIKKFAEGDFTQHVEVYDDDEIGDVARAFNKMVSDIDSLINENYVIKMKEKENELASLQSQINPHFLYNTLNSLYWQAIDQNNEALADNIFSLSRLFQLVLSRGKQEILVENEFELIEHYLEVQKMRFNSKLQYSILLDERIRHQKFSKLLLQPFVENSIEHGFSNKTSECNLLISGKYDNGKMIFEIKDSGVGMTQAEINSLFSGEKKVGHDRVGGYAIKNIIDRIHLLYGEEGVVDIGSIPGEGTCVRITVPFDENGTEGEENVKESADS</sequence>
<name>A0A840SIJ8_9SPIR</name>
<dbReference type="PANTHER" id="PTHR34220:SF11">
    <property type="entry name" value="SENSOR PROTEIN KINASE HPTS"/>
    <property type="match status" value="1"/>
</dbReference>
<dbReference type="GO" id="GO:0005524">
    <property type="term" value="F:ATP binding"/>
    <property type="evidence" value="ECO:0007669"/>
    <property type="project" value="UniProtKB-KW"/>
</dbReference>
<evidence type="ECO:0000256" key="2">
    <source>
        <dbReference type="ARBA" id="ARBA00022475"/>
    </source>
</evidence>
<keyword evidence="11 12" id="KW-0472">Membrane</keyword>
<dbReference type="PROSITE" id="PS50885">
    <property type="entry name" value="HAMP"/>
    <property type="match status" value="1"/>
</dbReference>
<protein>
    <submittedName>
        <fullName evidence="14">Two-component system sensor histidine kinase YesM</fullName>
        <ecNumber evidence="14">2.7.13.3</ecNumber>
    </submittedName>
</protein>
<evidence type="ECO:0000256" key="12">
    <source>
        <dbReference type="SAM" id="Phobius"/>
    </source>
</evidence>
<dbReference type="PANTHER" id="PTHR34220">
    <property type="entry name" value="SENSOR HISTIDINE KINASE YPDA"/>
    <property type="match status" value="1"/>
</dbReference>
<reference evidence="14 15" key="1">
    <citation type="submission" date="2020-08" db="EMBL/GenBank/DDBJ databases">
        <title>Genomic Encyclopedia of Type Strains, Phase IV (KMG-IV): sequencing the most valuable type-strain genomes for metagenomic binning, comparative biology and taxonomic classification.</title>
        <authorList>
            <person name="Goeker M."/>
        </authorList>
    </citation>
    <scope>NUCLEOTIDE SEQUENCE [LARGE SCALE GENOMIC DNA]</scope>
    <source>
        <strain evidence="14 15">DSM 103679</strain>
    </source>
</reference>
<keyword evidence="7 14" id="KW-0418">Kinase</keyword>
<keyword evidence="8" id="KW-0067">ATP-binding</keyword>
<evidence type="ECO:0000256" key="7">
    <source>
        <dbReference type="ARBA" id="ARBA00022777"/>
    </source>
</evidence>
<keyword evidence="10" id="KW-0902">Two-component regulatory system</keyword>
<evidence type="ECO:0000256" key="5">
    <source>
        <dbReference type="ARBA" id="ARBA00022692"/>
    </source>
</evidence>
<keyword evidence="15" id="KW-1185">Reference proteome</keyword>
<keyword evidence="2" id="KW-1003">Cell membrane</keyword>
<dbReference type="Pfam" id="PF02518">
    <property type="entry name" value="HATPase_c"/>
    <property type="match status" value="1"/>
</dbReference>
<comment type="subcellular location">
    <subcellularLocation>
        <location evidence="1">Cell membrane</location>
        <topology evidence="1">Multi-pass membrane protein</topology>
    </subcellularLocation>
</comment>
<accession>A0A840SIJ8</accession>
<evidence type="ECO:0000256" key="1">
    <source>
        <dbReference type="ARBA" id="ARBA00004651"/>
    </source>
</evidence>
<feature type="transmembrane region" description="Helical" evidence="12">
    <location>
        <begin position="300"/>
        <end position="322"/>
    </location>
</feature>
<dbReference type="EMBL" id="JACHFR010000003">
    <property type="protein sequence ID" value="MBB5219726.1"/>
    <property type="molecule type" value="Genomic_DNA"/>
</dbReference>
<dbReference type="EC" id="2.7.13.3" evidence="14"/>
<dbReference type="Gene3D" id="3.30.565.10">
    <property type="entry name" value="Histidine kinase-like ATPase, C-terminal domain"/>
    <property type="match status" value="1"/>
</dbReference>
<evidence type="ECO:0000256" key="10">
    <source>
        <dbReference type="ARBA" id="ARBA00023012"/>
    </source>
</evidence>
<evidence type="ECO:0000256" key="8">
    <source>
        <dbReference type="ARBA" id="ARBA00022840"/>
    </source>
</evidence>